<keyword evidence="3 9" id="KW-0812">Transmembrane</keyword>
<evidence type="ECO:0000256" key="7">
    <source>
        <dbReference type="ARBA" id="ARBA00023136"/>
    </source>
</evidence>
<comment type="subcellular location">
    <subcellularLocation>
        <location evidence="1">Cell membrane</location>
        <topology evidence="1">Multi-pass membrane protein</topology>
    </subcellularLocation>
</comment>
<keyword evidence="7 9" id="KW-0472">Membrane</keyword>
<dbReference type="Proteomes" id="UP000694569">
    <property type="component" value="Unplaced"/>
</dbReference>
<dbReference type="SUPFAM" id="SSF81321">
    <property type="entry name" value="Family A G protein-coupled receptor-like"/>
    <property type="match status" value="1"/>
</dbReference>
<feature type="transmembrane region" description="Helical" evidence="9">
    <location>
        <begin position="27"/>
        <end position="51"/>
    </location>
</feature>
<dbReference type="OrthoDB" id="5967898at2759"/>
<evidence type="ECO:0000256" key="5">
    <source>
        <dbReference type="ARBA" id="ARBA00022989"/>
    </source>
</evidence>
<reference evidence="11" key="1">
    <citation type="submission" date="2025-08" db="UniProtKB">
        <authorList>
            <consortium name="Ensembl"/>
        </authorList>
    </citation>
    <scope>IDENTIFICATION</scope>
</reference>
<dbReference type="GO" id="GO:0007608">
    <property type="term" value="P:sensory perception of smell"/>
    <property type="evidence" value="ECO:0007669"/>
    <property type="project" value="UniProtKB-KW"/>
</dbReference>
<dbReference type="AlphaFoldDB" id="A0A8C5WCX0"/>
<dbReference type="GO" id="GO:0005886">
    <property type="term" value="C:plasma membrane"/>
    <property type="evidence" value="ECO:0007669"/>
    <property type="project" value="UniProtKB-SubCell"/>
</dbReference>
<sequence length="78" mass="8738">MGKTNQTAVTYFIIQGISDVPELQIPIFLLVLLLYLLTLGGNMVIVLLVCLDHHLHTPMYFFLCNLSILDMSTVTLCP</sequence>
<accession>A0A8C5WCX0</accession>
<evidence type="ECO:0000313" key="12">
    <source>
        <dbReference type="Proteomes" id="UP000694569"/>
    </source>
</evidence>
<keyword evidence="4" id="KW-0716">Sensory transduction</keyword>
<keyword evidence="12" id="KW-1185">Reference proteome</keyword>
<dbReference type="Pfam" id="PF00001">
    <property type="entry name" value="7tm_1"/>
    <property type="match status" value="1"/>
</dbReference>
<organism evidence="11 12">
    <name type="scientific">Leptobrachium leishanense</name>
    <name type="common">Leishan spiny toad</name>
    <dbReference type="NCBI Taxonomy" id="445787"/>
    <lineage>
        <taxon>Eukaryota</taxon>
        <taxon>Metazoa</taxon>
        <taxon>Chordata</taxon>
        <taxon>Craniata</taxon>
        <taxon>Vertebrata</taxon>
        <taxon>Euteleostomi</taxon>
        <taxon>Amphibia</taxon>
        <taxon>Batrachia</taxon>
        <taxon>Anura</taxon>
        <taxon>Pelobatoidea</taxon>
        <taxon>Megophryidae</taxon>
        <taxon>Leptobrachium</taxon>
    </lineage>
</organism>
<evidence type="ECO:0000256" key="2">
    <source>
        <dbReference type="ARBA" id="ARBA00022475"/>
    </source>
</evidence>
<evidence type="ECO:0000256" key="4">
    <source>
        <dbReference type="ARBA" id="ARBA00022725"/>
    </source>
</evidence>
<keyword evidence="4" id="KW-0552">Olfaction</keyword>
<protein>
    <recommendedName>
        <fullName evidence="10">G-protein coupled receptors family 1 profile domain-containing protein</fullName>
    </recommendedName>
</protein>
<keyword evidence="6" id="KW-0297">G-protein coupled receptor</keyword>
<dbReference type="PANTHER" id="PTHR26452">
    <property type="entry name" value="OLFACTORY RECEPTOR"/>
    <property type="match status" value="1"/>
</dbReference>
<feature type="domain" description="G-protein coupled receptors family 1 profile" evidence="10">
    <location>
        <begin position="41"/>
        <end position="78"/>
    </location>
</feature>
<evidence type="ECO:0000256" key="8">
    <source>
        <dbReference type="ARBA" id="ARBA00023170"/>
    </source>
</evidence>
<evidence type="ECO:0000256" key="9">
    <source>
        <dbReference type="SAM" id="Phobius"/>
    </source>
</evidence>
<dbReference type="InterPro" id="IPR017452">
    <property type="entry name" value="GPCR_Rhodpsn_7TM"/>
</dbReference>
<keyword evidence="6" id="KW-0807">Transducer</keyword>
<evidence type="ECO:0000256" key="3">
    <source>
        <dbReference type="ARBA" id="ARBA00022692"/>
    </source>
</evidence>
<evidence type="ECO:0000256" key="6">
    <source>
        <dbReference type="ARBA" id="ARBA00023040"/>
    </source>
</evidence>
<keyword evidence="2" id="KW-1003">Cell membrane</keyword>
<dbReference type="InterPro" id="IPR050516">
    <property type="entry name" value="Olfactory_GPCR"/>
</dbReference>
<evidence type="ECO:0000313" key="11">
    <source>
        <dbReference type="Ensembl" id="ENSLLEP00000028849.1"/>
    </source>
</evidence>
<dbReference type="PROSITE" id="PS50262">
    <property type="entry name" value="G_PROTEIN_RECEP_F1_2"/>
    <property type="match status" value="1"/>
</dbReference>
<reference evidence="11" key="2">
    <citation type="submission" date="2025-09" db="UniProtKB">
        <authorList>
            <consortium name="Ensembl"/>
        </authorList>
    </citation>
    <scope>IDENTIFICATION</scope>
</reference>
<name>A0A8C5WCX0_9ANUR</name>
<keyword evidence="5 9" id="KW-1133">Transmembrane helix</keyword>
<evidence type="ECO:0000256" key="1">
    <source>
        <dbReference type="ARBA" id="ARBA00004651"/>
    </source>
</evidence>
<dbReference type="Gene3D" id="1.20.1070.10">
    <property type="entry name" value="Rhodopsin 7-helix transmembrane proteins"/>
    <property type="match status" value="1"/>
</dbReference>
<evidence type="ECO:0000259" key="10">
    <source>
        <dbReference type="PROSITE" id="PS50262"/>
    </source>
</evidence>
<keyword evidence="8" id="KW-0675">Receptor</keyword>
<dbReference type="InterPro" id="IPR000276">
    <property type="entry name" value="GPCR_Rhodpsn"/>
</dbReference>
<dbReference type="PRINTS" id="PR00237">
    <property type="entry name" value="GPCRRHODOPSN"/>
</dbReference>
<proteinExistence type="predicted"/>
<dbReference type="GO" id="GO:0004930">
    <property type="term" value="F:G protein-coupled receptor activity"/>
    <property type="evidence" value="ECO:0007669"/>
    <property type="project" value="UniProtKB-KW"/>
</dbReference>
<dbReference type="GeneTree" id="ENSGT01140000282496"/>
<dbReference type="Ensembl" id="ENSLLET00000029971.1">
    <property type="protein sequence ID" value="ENSLLEP00000028849.1"/>
    <property type="gene ID" value="ENSLLEG00000018270.1"/>
</dbReference>